<feature type="domain" description="AMP-dependent synthetase/ligase" evidence="5">
    <location>
        <begin position="50"/>
        <end position="412"/>
    </location>
</feature>
<evidence type="ECO:0000256" key="4">
    <source>
        <dbReference type="ARBA" id="ARBA00023098"/>
    </source>
</evidence>
<evidence type="ECO:0000256" key="1">
    <source>
        <dbReference type="ARBA" id="ARBA00006432"/>
    </source>
</evidence>
<keyword evidence="8" id="KW-1185">Reference proteome</keyword>
<comment type="similarity">
    <text evidence="1">Belongs to the ATP-dependent AMP-binding enzyme family.</text>
</comment>
<dbReference type="InterPro" id="IPR042099">
    <property type="entry name" value="ANL_N_sf"/>
</dbReference>
<evidence type="ECO:0000256" key="3">
    <source>
        <dbReference type="ARBA" id="ARBA00022832"/>
    </source>
</evidence>
<dbReference type="RefSeq" id="WP_245951431.1">
    <property type="nucleotide sequence ID" value="NZ_CBCSGC010000017.1"/>
</dbReference>
<dbReference type="InterPro" id="IPR025110">
    <property type="entry name" value="AMP-bd_C"/>
</dbReference>
<evidence type="ECO:0000313" key="8">
    <source>
        <dbReference type="Proteomes" id="UP000248856"/>
    </source>
</evidence>
<dbReference type="InterPro" id="IPR020845">
    <property type="entry name" value="AMP-binding_CS"/>
</dbReference>
<evidence type="ECO:0000313" key="7">
    <source>
        <dbReference type="EMBL" id="RAR85257.1"/>
    </source>
</evidence>
<dbReference type="GO" id="GO:0070566">
    <property type="term" value="F:adenylyltransferase activity"/>
    <property type="evidence" value="ECO:0007669"/>
    <property type="project" value="TreeGrafter"/>
</dbReference>
<dbReference type="PROSITE" id="PS00455">
    <property type="entry name" value="AMP_BINDING"/>
    <property type="match status" value="1"/>
</dbReference>
<keyword evidence="3" id="KW-0276">Fatty acid metabolism</keyword>
<accession>A0A328ZQZ0</accession>
<dbReference type="GO" id="GO:0071766">
    <property type="term" value="P:Actinobacterium-type cell wall biogenesis"/>
    <property type="evidence" value="ECO:0007669"/>
    <property type="project" value="UniProtKB-ARBA"/>
</dbReference>
<organism evidence="7 8">
    <name type="scientific">Paracidovorax anthurii</name>
    <dbReference type="NCBI Taxonomy" id="78229"/>
    <lineage>
        <taxon>Bacteria</taxon>
        <taxon>Pseudomonadati</taxon>
        <taxon>Pseudomonadota</taxon>
        <taxon>Betaproteobacteria</taxon>
        <taxon>Burkholderiales</taxon>
        <taxon>Comamonadaceae</taxon>
        <taxon>Paracidovorax</taxon>
    </lineage>
</organism>
<dbReference type="Pfam" id="PF23024">
    <property type="entry name" value="AMP-dom_DIP2-like"/>
    <property type="match status" value="1"/>
</dbReference>
<name>A0A328ZQZ0_9BURK</name>
<sequence length="569" mass="61288">MSTPLNSKATMTARRAVTPTLMHCLLDREAACDGSVAYRFITRGDLQPLEWSYATLVAQAKRLAAALQQRGLRGERVLILCAVGEDYSCVFFACLLAGAIAVPCTPLRGTRHRSKIVEIVKSCAPRLVVCDEASMRPLAELLQPAGLQGIELADPARLAAEGHAWQCPDVAPGDTALLQYTSGSTSDPKGVVVTHASIMANLAGIETKFGLGPDSRGMVWLPPYHDMGLIGGVLSPVHTGYPITLLSPLLFIQKPGRWLQLISRYGITASGGPNFGYQACVERVEEAECAGLDLGSWELAFNGAERVDAQTLERFTRRFAPHGFRGTAHYPTYGMAESTLMISGGSRGAGYRVLPAIPGGGHRAEFRDAVSCGSALDGHELLIVDPESRRPVEEGGMGEVWVRGPSVAAGYWGNPGEAFRGQVEGRAEHFLRTGDLGVLRGGELYILGRMKEVIIVRGANFFPTDLENAIRGAHEALNPEGVVVFSHAGEAQEESIVVMAELRRAARDTPPEAIRARITAALVGEFDLRPIDVVLLPFGGVLRTSSGKPMRMKMKQLYLERAREPEAVA</sequence>
<evidence type="ECO:0000259" key="5">
    <source>
        <dbReference type="Pfam" id="PF00501"/>
    </source>
</evidence>
<evidence type="ECO:0000259" key="6">
    <source>
        <dbReference type="Pfam" id="PF23024"/>
    </source>
</evidence>
<dbReference type="PANTHER" id="PTHR22754:SF32">
    <property type="entry name" value="DISCO-INTERACTING PROTEIN 2"/>
    <property type="match status" value="1"/>
</dbReference>
<dbReference type="FunFam" id="3.40.50.12780:FF:000013">
    <property type="entry name" value="Long-chain-fatty-acid--AMP ligase FadD32"/>
    <property type="match status" value="1"/>
</dbReference>
<gene>
    <name evidence="7" type="ORF">AX018_100635</name>
</gene>
<dbReference type="Proteomes" id="UP000248856">
    <property type="component" value="Unassembled WGS sequence"/>
</dbReference>
<keyword evidence="2 7" id="KW-0436">Ligase</keyword>
<keyword evidence="4" id="KW-0443">Lipid metabolism</keyword>
<dbReference type="Pfam" id="PF00501">
    <property type="entry name" value="AMP-binding"/>
    <property type="match status" value="1"/>
</dbReference>
<dbReference type="InterPro" id="IPR045851">
    <property type="entry name" value="AMP-bd_C_sf"/>
</dbReference>
<dbReference type="GO" id="GO:0016874">
    <property type="term" value="F:ligase activity"/>
    <property type="evidence" value="ECO:0007669"/>
    <property type="project" value="UniProtKB-KW"/>
</dbReference>
<reference evidence="7 8" key="1">
    <citation type="submission" date="2018-06" db="EMBL/GenBank/DDBJ databases">
        <title>Genomic Encyclopedia of Archaeal and Bacterial Type Strains, Phase II (KMG-II): from individual species to whole genera.</title>
        <authorList>
            <person name="Goeker M."/>
        </authorList>
    </citation>
    <scope>NUCLEOTIDE SEQUENCE [LARGE SCALE GENOMIC DNA]</scope>
    <source>
        <strain evidence="7 8">CFPB 3232</strain>
    </source>
</reference>
<dbReference type="EMBL" id="QLTA01000006">
    <property type="protein sequence ID" value="RAR85257.1"/>
    <property type="molecule type" value="Genomic_DNA"/>
</dbReference>
<feature type="domain" description="AMP-binding enzyme C-terminal" evidence="6">
    <location>
        <begin position="451"/>
        <end position="561"/>
    </location>
</feature>
<dbReference type="SUPFAM" id="SSF56801">
    <property type="entry name" value="Acetyl-CoA synthetase-like"/>
    <property type="match status" value="1"/>
</dbReference>
<dbReference type="Gene3D" id="3.30.300.30">
    <property type="match status" value="1"/>
</dbReference>
<dbReference type="PANTHER" id="PTHR22754">
    <property type="entry name" value="DISCO-INTERACTING PROTEIN 2 DIP2 -RELATED"/>
    <property type="match status" value="1"/>
</dbReference>
<dbReference type="InterPro" id="IPR000873">
    <property type="entry name" value="AMP-dep_synth/lig_dom"/>
</dbReference>
<comment type="caution">
    <text evidence="7">The sequence shown here is derived from an EMBL/GenBank/DDBJ whole genome shotgun (WGS) entry which is preliminary data.</text>
</comment>
<evidence type="ECO:0000256" key="2">
    <source>
        <dbReference type="ARBA" id="ARBA00022598"/>
    </source>
</evidence>
<dbReference type="Gene3D" id="3.40.50.12780">
    <property type="entry name" value="N-terminal domain of ligase-like"/>
    <property type="match status" value="1"/>
</dbReference>
<dbReference type="InterPro" id="IPR040097">
    <property type="entry name" value="FAAL/FAAC"/>
</dbReference>
<proteinExistence type="inferred from homology"/>
<dbReference type="GO" id="GO:0005886">
    <property type="term" value="C:plasma membrane"/>
    <property type="evidence" value="ECO:0007669"/>
    <property type="project" value="TreeGrafter"/>
</dbReference>
<dbReference type="GO" id="GO:0006633">
    <property type="term" value="P:fatty acid biosynthetic process"/>
    <property type="evidence" value="ECO:0007669"/>
    <property type="project" value="TreeGrafter"/>
</dbReference>
<dbReference type="CDD" id="cd05931">
    <property type="entry name" value="FAAL"/>
    <property type="match status" value="1"/>
</dbReference>
<protein>
    <submittedName>
        <fullName evidence="7">Acyl-CoA synthetase (AMP-forming)/AMP-acid ligase II</fullName>
    </submittedName>
</protein>
<dbReference type="AlphaFoldDB" id="A0A328ZQZ0"/>